<evidence type="ECO:0000313" key="3">
    <source>
        <dbReference type="EMBL" id="KAL3660657.1"/>
    </source>
</evidence>
<keyword evidence="4" id="KW-1185">Reference proteome</keyword>
<accession>A0ABD3F2D1</accession>
<evidence type="ECO:0000313" key="4">
    <source>
        <dbReference type="Proteomes" id="UP001632037"/>
    </source>
</evidence>
<gene>
    <name evidence="3" type="ORF">V7S43_014411</name>
</gene>
<name>A0ABD3F2D1_9STRA</name>
<feature type="region of interest" description="Disordered" evidence="1">
    <location>
        <begin position="894"/>
        <end position="931"/>
    </location>
</feature>
<keyword evidence="2" id="KW-0812">Transmembrane</keyword>
<sequence length="974" mass="111417">MAGGAYEALSLAQVEEELRSAEAYLTASQAPPPPPAAVPYQNDGEIGSSTAIDWLTRNGSELEHDDSNFRRKLKTRPVLSVGFVFIFCLISCLRVNVKANPWQEERRREILAKLSSERQAVLHGRNAGAITTTGDVSDESAYRTPEERHQLIQKLLCERNVEITSESTAVHDVFLEGSPVSPIGVDRENELSGEFQHEAPSAESDDDIYYASDILDTQPSADIQPRSRLDFIFEGEEAQQLSDTVHPSEAFPTETDMGFSVLLPNSNTGVDEPVPPSLFAKLLDHEQKANMPASEKLKQSSFDENHHFADTVWGTTDGNVEDLPVYSENAAHVDRSQSSTKKPSTRIDFLAQPRSQTFAEREKQRVLLEMEQLRECTFRPNVQKPPRSISKPKNLVEGNRPGVTEFQWLTLSPRQKIFRQTDNSNENYQENGGQDVIQRLHLDGISRYDSRERARVALEVQKLEECTFKPKINPTSKSMFSMVDYKPIQHRVSDLQRAKAEYIERIREQLDIEECGPLSFTPMINPKSREIAANKLAEREADQYTVGKSKSYQVTDRLAEDADAIAERRLATQEYVDMLNEQPFAPKISEISRKIVEQKPEFQMDFVARQEYFQSRDQEKMETLEGFCDMDYARGEKLTFKPDIGNAEGVLKHLRPDRCTESSQQKLYRLTYNDQREVELKKHRLREEQFGKYTFKPEINPVSKALGRSSTLDELSHPVIGLQHDPSESKRSPPQERKNPDDSSTSRVALRQYFANKRFRSRVALEMEEASKAECTFHPNLNTSKPRNGSASTNKIYNREPRSRKKLEWQSENLLHLIEAERQKKAEDIEAKRNAQELKELEECTFQPNLLKPSRRGKLSSKGSPSPPHDNGAEEKPVIVRGLGRFLELKDLARKQQAEQKQREQKVFAPNSSYEPRSYTVPKPFKLSETSKDSIRRRLKVREEMRAKEHQECTFKPQTVSSQSRRVLQNMLNN</sequence>
<proteinExistence type="predicted"/>
<evidence type="ECO:0000256" key="1">
    <source>
        <dbReference type="SAM" id="MobiDB-lite"/>
    </source>
</evidence>
<feature type="compositionally biased region" description="Polar residues" evidence="1">
    <location>
        <begin position="779"/>
        <end position="796"/>
    </location>
</feature>
<dbReference type="AlphaFoldDB" id="A0ABD3F2D1"/>
<keyword evidence="2" id="KW-1133">Transmembrane helix</keyword>
<comment type="caution">
    <text evidence="3">The sequence shown here is derived from an EMBL/GenBank/DDBJ whole genome shotgun (WGS) entry which is preliminary data.</text>
</comment>
<feature type="region of interest" description="Disordered" evidence="1">
    <location>
        <begin position="777"/>
        <end position="796"/>
    </location>
</feature>
<feature type="compositionally biased region" description="Polar residues" evidence="1">
    <location>
        <begin position="956"/>
        <end position="974"/>
    </location>
</feature>
<dbReference type="Proteomes" id="UP001632037">
    <property type="component" value="Unassembled WGS sequence"/>
</dbReference>
<evidence type="ECO:0000256" key="2">
    <source>
        <dbReference type="SAM" id="Phobius"/>
    </source>
</evidence>
<keyword evidence="2" id="KW-0472">Membrane</keyword>
<feature type="compositionally biased region" description="Basic and acidic residues" evidence="1">
    <location>
        <begin position="894"/>
        <end position="906"/>
    </location>
</feature>
<organism evidence="3 4">
    <name type="scientific">Phytophthora oleae</name>
    <dbReference type="NCBI Taxonomy" id="2107226"/>
    <lineage>
        <taxon>Eukaryota</taxon>
        <taxon>Sar</taxon>
        <taxon>Stramenopiles</taxon>
        <taxon>Oomycota</taxon>
        <taxon>Peronosporomycetes</taxon>
        <taxon>Peronosporales</taxon>
        <taxon>Peronosporaceae</taxon>
        <taxon>Phytophthora</taxon>
    </lineage>
</organism>
<feature type="region of interest" description="Disordered" evidence="1">
    <location>
        <begin position="945"/>
        <end position="974"/>
    </location>
</feature>
<feature type="transmembrane region" description="Helical" evidence="2">
    <location>
        <begin position="78"/>
        <end position="97"/>
    </location>
</feature>
<feature type="compositionally biased region" description="Basic and acidic residues" evidence="1">
    <location>
        <begin position="725"/>
        <end position="741"/>
    </location>
</feature>
<reference evidence="3 4" key="1">
    <citation type="submission" date="2024-09" db="EMBL/GenBank/DDBJ databases">
        <title>Genome sequencing and assembly of Phytophthora oleae, isolate VK10A, causative agent of rot of olive drupes.</title>
        <authorList>
            <person name="Conti Taguali S."/>
            <person name="Riolo M."/>
            <person name="La Spada F."/>
            <person name="Cacciola S.O."/>
            <person name="Dionisio G."/>
        </authorList>
    </citation>
    <scope>NUCLEOTIDE SEQUENCE [LARGE SCALE GENOMIC DNA]</scope>
    <source>
        <strain evidence="3 4">VK10A</strain>
    </source>
</reference>
<dbReference type="PANTHER" id="PTHR37028">
    <property type="entry name" value="UNNAMED PRODUCT-RELATED"/>
    <property type="match status" value="1"/>
</dbReference>
<feature type="region of interest" description="Disordered" evidence="1">
    <location>
        <begin position="846"/>
        <end position="877"/>
    </location>
</feature>
<protein>
    <submittedName>
        <fullName evidence="3">Uncharacterized protein</fullName>
    </submittedName>
</protein>
<dbReference type="PANTHER" id="PTHR37028:SF4">
    <property type="entry name" value="ALMS MOTIF DOMAIN-CONTAINING PROTEIN"/>
    <property type="match status" value="1"/>
</dbReference>
<dbReference type="EMBL" id="JBIMZQ010000040">
    <property type="protein sequence ID" value="KAL3660657.1"/>
    <property type="molecule type" value="Genomic_DNA"/>
</dbReference>
<feature type="region of interest" description="Disordered" evidence="1">
    <location>
        <begin position="721"/>
        <end position="747"/>
    </location>
</feature>